<evidence type="ECO:0000256" key="4">
    <source>
        <dbReference type="ARBA" id="ARBA00022692"/>
    </source>
</evidence>
<evidence type="ECO:0000256" key="3">
    <source>
        <dbReference type="ARBA" id="ARBA00022475"/>
    </source>
</evidence>
<evidence type="ECO:0000256" key="6">
    <source>
        <dbReference type="ARBA" id="ARBA00023136"/>
    </source>
</evidence>
<gene>
    <name evidence="10" type="ORF">M5X16_00220</name>
    <name evidence="11" type="ORF">PC41400_12960</name>
</gene>
<dbReference type="EMBL" id="JAMDMJ010000001">
    <property type="protein sequence ID" value="MCY9594203.1"/>
    <property type="molecule type" value="Genomic_DNA"/>
</dbReference>
<dbReference type="GO" id="GO:0055085">
    <property type="term" value="P:transmembrane transport"/>
    <property type="evidence" value="ECO:0007669"/>
    <property type="project" value="InterPro"/>
</dbReference>
<evidence type="ECO:0000256" key="7">
    <source>
        <dbReference type="RuleBase" id="RU363032"/>
    </source>
</evidence>
<feature type="domain" description="ABC transmembrane type-1" evidence="9">
    <location>
        <begin position="103"/>
        <end position="283"/>
    </location>
</feature>
<feature type="region of interest" description="Disordered" evidence="8">
    <location>
        <begin position="1"/>
        <end position="27"/>
    </location>
</feature>
<evidence type="ECO:0000256" key="2">
    <source>
        <dbReference type="ARBA" id="ARBA00022448"/>
    </source>
</evidence>
<evidence type="ECO:0000313" key="10">
    <source>
        <dbReference type="EMBL" id="MCY9594203.1"/>
    </source>
</evidence>
<evidence type="ECO:0000313" key="11">
    <source>
        <dbReference type="EMBL" id="QAV18533.1"/>
    </source>
</evidence>
<dbReference type="Pfam" id="PF00528">
    <property type="entry name" value="BPD_transp_1"/>
    <property type="match status" value="1"/>
</dbReference>
<keyword evidence="3" id="KW-1003">Cell membrane</keyword>
<dbReference type="Proteomes" id="UP001527202">
    <property type="component" value="Unassembled WGS sequence"/>
</dbReference>
<dbReference type="Gene3D" id="1.10.3720.10">
    <property type="entry name" value="MetI-like"/>
    <property type="match status" value="1"/>
</dbReference>
<keyword evidence="2 7" id="KW-0813">Transport</keyword>
<reference evidence="11 12" key="1">
    <citation type="submission" date="2018-01" db="EMBL/GenBank/DDBJ databases">
        <title>The whole genome sequencing and assembly of Paenibacillus chitinolyticus KCCM 41400 strain.</title>
        <authorList>
            <person name="Kim J.-Y."/>
            <person name="Park M.-K."/>
            <person name="Lee Y.-J."/>
            <person name="Yi H."/>
            <person name="Bahn Y.-S."/>
            <person name="Kim J.F."/>
            <person name="Lee D.-W."/>
        </authorList>
    </citation>
    <scope>NUCLEOTIDE SEQUENCE [LARGE SCALE GENOMIC DNA]</scope>
    <source>
        <strain evidence="11 12">KCCM 41400</strain>
    </source>
</reference>
<feature type="transmembrane region" description="Helical" evidence="7">
    <location>
        <begin position="152"/>
        <end position="185"/>
    </location>
</feature>
<evidence type="ECO:0000256" key="5">
    <source>
        <dbReference type="ARBA" id="ARBA00022989"/>
    </source>
</evidence>
<feature type="transmembrane region" description="Helical" evidence="7">
    <location>
        <begin position="232"/>
        <end position="254"/>
    </location>
</feature>
<comment type="similarity">
    <text evidence="7">Belongs to the binding-protein-dependent transport system permease family.</text>
</comment>
<evidence type="ECO:0000256" key="1">
    <source>
        <dbReference type="ARBA" id="ARBA00004651"/>
    </source>
</evidence>
<dbReference type="OrthoDB" id="9783295at2"/>
<dbReference type="InterPro" id="IPR035906">
    <property type="entry name" value="MetI-like_sf"/>
</dbReference>
<protein>
    <submittedName>
        <fullName evidence="11">ABC transporter permease</fullName>
    </submittedName>
</protein>
<keyword evidence="13" id="KW-1185">Reference proteome</keyword>
<reference evidence="10 13" key="2">
    <citation type="submission" date="2022-05" db="EMBL/GenBank/DDBJ databases">
        <title>Genome Sequencing of Bee-Associated Microbes.</title>
        <authorList>
            <person name="Dunlap C."/>
        </authorList>
    </citation>
    <scope>NUCLEOTIDE SEQUENCE [LARGE SCALE GENOMIC DNA]</scope>
    <source>
        <strain evidence="10 13">NRRL B-23120</strain>
    </source>
</reference>
<feature type="transmembrane region" description="Helical" evidence="7">
    <location>
        <begin position="260"/>
        <end position="286"/>
    </location>
</feature>
<proteinExistence type="inferred from homology"/>
<accession>A0A410WW35</accession>
<dbReference type="PANTHER" id="PTHR30151">
    <property type="entry name" value="ALKANE SULFONATE ABC TRANSPORTER-RELATED, MEMBRANE SUBUNIT"/>
    <property type="match status" value="1"/>
</dbReference>
<keyword evidence="4 7" id="KW-0812">Transmembrane</keyword>
<dbReference type="PROSITE" id="PS50928">
    <property type="entry name" value="ABC_TM1"/>
    <property type="match status" value="1"/>
</dbReference>
<evidence type="ECO:0000313" key="13">
    <source>
        <dbReference type="Proteomes" id="UP001527202"/>
    </source>
</evidence>
<dbReference type="SUPFAM" id="SSF161098">
    <property type="entry name" value="MetI-like"/>
    <property type="match status" value="1"/>
</dbReference>
<dbReference type="KEGG" id="pchi:PC41400_12960"/>
<evidence type="ECO:0000256" key="8">
    <source>
        <dbReference type="SAM" id="MobiDB-lite"/>
    </source>
</evidence>
<dbReference type="Proteomes" id="UP000288943">
    <property type="component" value="Chromosome"/>
</dbReference>
<dbReference type="EMBL" id="CP026520">
    <property type="protein sequence ID" value="QAV18533.1"/>
    <property type="molecule type" value="Genomic_DNA"/>
</dbReference>
<dbReference type="InterPro" id="IPR000515">
    <property type="entry name" value="MetI-like"/>
</dbReference>
<dbReference type="AlphaFoldDB" id="A0A410WW35"/>
<name>A0A410WW35_9BACL</name>
<dbReference type="GO" id="GO:0005886">
    <property type="term" value="C:plasma membrane"/>
    <property type="evidence" value="ECO:0007669"/>
    <property type="project" value="UniProtKB-SubCell"/>
</dbReference>
<evidence type="ECO:0000259" key="9">
    <source>
        <dbReference type="PROSITE" id="PS50928"/>
    </source>
</evidence>
<sequence>MNHYPADETAQNQEAGTRAQVHGKEHTDGRTLADTIHAAHLETKRKVAVRVRVTQLLILVIGLGVWEAAGRLKWIDVLLFSYPSKVFVLLASKIADGSIFPHTGYTVYETVVGFVLGTLFGTALAMLLWWSPFLSRVLDPYIVVLNSMPKVALGPLFIVGFGPGMLSIIATTLSVTVIITTLVVYGSFKEVDDNYVKVVRIFGGSRGEVFRKVILPASFPTIVATLKANVGLAWVGVIVGEFLVSKMGLGYLIVYGFQVFNFTLVIASLVVIAIVATFMYQAVVYLENKLMSRR</sequence>
<keyword evidence="5 7" id="KW-1133">Transmembrane helix</keyword>
<feature type="transmembrane region" description="Helical" evidence="7">
    <location>
        <begin position="47"/>
        <end position="66"/>
    </location>
</feature>
<keyword evidence="6 7" id="KW-0472">Membrane</keyword>
<organism evidence="11 12">
    <name type="scientific">Paenibacillus chitinolyticus</name>
    <dbReference type="NCBI Taxonomy" id="79263"/>
    <lineage>
        <taxon>Bacteria</taxon>
        <taxon>Bacillati</taxon>
        <taxon>Bacillota</taxon>
        <taxon>Bacilli</taxon>
        <taxon>Bacillales</taxon>
        <taxon>Paenibacillaceae</taxon>
        <taxon>Paenibacillus</taxon>
    </lineage>
</organism>
<dbReference type="PANTHER" id="PTHR30151:SF19">
    <property type="entry name" value="ABC TRANSPORTER PERMEASE"/>
    <property type="match status" value="1"/>
</dbReference>
<comment type="subcellular location">
    <subcellularLocation>
        <location evidence="1 7">Cell membrane</location>
        <topology evidence="1 7">Multi-pass membrane protein</topology>
    </subcellularLocation>
</comment>
<dbReference type="RefSeq" id="WP_042228150.1">
    <property type="nucleotide sequence ID" value="NZ_CP026520.1"/>
</dbReference>
<feature type="transmembrane region" description="Helical" evidence="7">
    <location>
        <begin position="111"/>
        <end position="132"/>
    </location>
</feature>
<dbReference type="GeneID" id="95375722"/>
<dbReference type="CDD" id="cd06261">
    <property type="entry name" value="TM_PBP2"/>
    <property type="match status" value="1"/>
</dbReference>
<evidence type="ECO:0000313" key="12">
    <source>
        <dbReference type="Proteomes" id="UP000288943"/>
    </source>
</evidence>